<feature type="domain" description="YjiS-like" evidence="1">
    <location>
        <begin position="34"/>
        <end position="61"/>
    </location>
</feature>
<name>A0A1X7A0Z0_9RHOB</name>
<dbReference type="InterPro" id="IPR009506">
    <property type="entry name" value="YjiS-like"/>
</dbReference>
<sequence length="67" mass="7195">MSFTAAPSRPASLDAAGRIGALFVSAVSTVAHSRDVRRTEKALSQLTDRELDDIGLTRADIARVARR</sequence>
<evidence type="ECO:0000313" key="2">
    <source>
        <dbReference type="EMBL" id="SLN67465.1"/>
    </source>
</evidence>
<dbReference type="RefSeq" id="WP_085793133.1">
    <property type="nucleotide sequence ID" value="NZ_FWFK01000007.1"/>
</dbReference>
<evidence type="ECO:0000259" key="1">
    <source>
        <dbReference type="Pfam" id="PF06568"/>
    </source>
</evidence>
<keyword evidence="3" id="KW-1185">Reference proteome</keyword>
<reference evidence="2 3" key="1">
    <citation type="submission" date="2017-03" db="EMBL/GenBank/DDBJ databases">
        <authorList>
            <person name="Afonso C.L."/>
            <person name="Miller P.J."/>
            <person name="Scott M.A."/>
            <person name="Spackman E."/>
            <person name="Goraichik I."/>
            <person name="Dimitrov K.M."/>
            <person name="Suarez D.L."/>
            <person name="Swayne D.E."/>
        </authorList>
    </citation>
    <scope>NUCLEOTIDE SEQUENCE [LARGE SCALE GENOMIC DNA]</scope>
    <source>
        <strain evidence="2 3">CECT 8625</strain>
    </source>
</reference>
<dbReference type="OrthoDB" id="8116725at2"/>
<dbReference type="AlphaFoldDB" id="A0A1X7A0Z0"/>
<dbReference type="Pfam" id="PF06568">
    <property type="entry name" value="YjiS-like"/>
    <property type="match status" value="1"/>
</dbReference>
<dbReference type="Proteomes" id="UP000193570">
    <property type="component" value="Unassembled WGS sequence"/>
</dbReference>
<accession>A0A1X7A0Z0</accession>
<protein>
    <recommendedName>
        <fullName evidence="1">YjiS-like domain-containing protein</fullName>
    </recommendedName>
</protein>
<evidence type="ECO:0000313" key="3">
    <source>
        <dbReference type="Proteomes" id="UP000193570"/>
    </source>
</evidence>
<dbReference type="EMBL" id="FWFK01000007">
    <property type="protein sequence ID" value="SLN67465.1"/>
    <property type="molecule type" value="Genomic_DNA"/>
</dbReference>
<proteinExistence type="predicted"/>
<organism evidence="2 3">
    <name type="scientific">Roseivivax jejudonensis</name>
    <dbReference type="NCBI Taxonomy" id="1529041"/>
    <lineage>
        <taxon>Bacteria</taxon>
        <taxon>Pseudomonadati</taxon>
        <taxon>Pseudomonadota</taxon>
        <taxon>Alphaproteobacteria</taxon>
        <taxon>Rhodobacterales</taxon>
        <taxon>Roseobacteraceae</taxon>
        <taxon>Roseivivax</taxon>
    </lineage>
</organism>
<gene>
    <name evidence="2" type="ORF">ROJ8625_03456</name>
</gene>